<dbReference type="CDD" id="cd06971">
    <property type="entry name" value="PgpA"/>
    <property type="match status" value="1"/>
</dbReference>
<keyword evidence="1" id="KW-0812">Transmembrane</keyword>
<evidence type="ECO:0000313" key="3">
    <source>
        <dbReference type="EMBL" id="BDY13824.1"/>
    </source>
</evidence>
<dbReference type="Pfam" id="PF04608">
    <property type="entry name" value="PgpA"/>
    <property type="match status" value="1"/>
</dbReference>
<feature type="transmembrane region" description="Helical" evidence="1">
    <location>
        <begin position="83"/>
        <end position="104"/>
    </location>
</feature>
<evidence type="ECO:0000256" key="1">
    <source>
        <dbReference type="SAM" id="Phobius"/>
    </source>
</evidence>
<accession>A0ABN6WX33</accession>
<protein>
    <submittedName>
        <fullName evidence="3">Phosphatidylglycerophosphatase A</fullName>
    </submittedName>
</protein>
<dbReference type="InterPro" id="IPR007686">
    <property type="entry name" value="YutG/PgpA"/>
</dbReference>
<dbReference type="InterPro" id="IPR036681">
    <property type="entry name" value="PgpA-like_sf"/>
</dbReference>
<sequence>MNVSEKLFLAGLGSGLLPKAPGTWGTLVGLLIGMAILSYFPIETLFLLTILVTLIGVREINRYELRSGIHDDKRIVIDEVAGIWLALCISGISFPALILSFLFFRTYDIWKPSIIGRIDREAPGGWGVMGDDLVAGAAAGFSSALVMQVLLHYHMLG</sequence>
<dbReference type="PANTHER" id="PTHR36305:SF1">
    <property type="entry name" value="PHOSPHATIDYLGLYCEROPHOSPHATASE A"/>
    <property type="match status" value="1"/>
</dbReference>
<feature type="transmembrane region" description="Helical" evidence="1">
    <location>
        <begin position="133"/>
        <end position="153"/>
    </location>
</feature>
<dbReference type="PANTHER" id="PTHR36305">
    <property type="entry name" value="PHOSPHATIDYLGLYCEROPHOSPHATASE A"/>
    <property type="match status" value="1"/>
</dbReference>
<dbReference type="PIRSF" id="PIRSF006162">
    <property type="entry name" value="PgpA"/>
    <property type="match status" value="1"/>
</dbReference>
<dbReference type="InterPro" id="IPR026037">
    <property type="entry name" value="PgpA"/>
</dbReference>
<gene>
    <name evidence="3" type="primary">pgpA</name>
    <name evidence="3" type="ORF">HCR_21360</name>
</gene>
<feature type="domain" description="YutG/PgpA" evidence="2">
    <location>
        <begin position="10"/>
        <end position="145"/>
    </location>
</feature>
<evidence type="ECO:0000259" key="2">
    <source>
        <dbReference type="Pfam" id="PF04608"/>
    </source>
</evidence>
<organism evidence="3 4">
    <name type="scientific">Hydrogenimonas cancrithermarum</name>
    <dbReference type="NCBI Taxonomy" id="2993563"/>
    <lineage>
        <taxon>Bacteria</taxon>
        <taxon>Pseudomonadati</taxon>
        <taxon>Campylobacterota</taxon>
        <taxon>Epsilonproteobacteria</taxon>
        <taxon>Campylobacterales</taxon>
        <taxon>Hydrogenimonadaceae</taxon>
        <taxon>Hydrogenimonas</taxon>
    </lineage>
</organism>
<keyword evidence="4" id="KW-1185">Reference proteome</keyword>
<feature type="transmembrane region" description="Helical" evidence="1">
    <location>
        <begin position="32"/>
        <end position="57"/>
    </location>
</feature>
<dbReference type="RefSeq" id="WP_286336768.1">
    <property type="nucleotide sequence ID" value="NZ_AP027370.1"/>
</dbReference>
<keyword evidence="1" id="KW-0472">Membrane</keyword>
<dbReference type="SUPFAM" id="SSF101307">
    <property type="entry name" value="YutG-like"/>
    <property type="match status" value="1"/>
</dbReference>
<proteinExistence type="predicted"/>
<dbReference type="Proteomes" id="UP001321445">
    <property type="component" value="Chromosome"/>
</dbReference>
<dbReference type="EMBL" id="AP027370">
    <property type="protein sequence ID" value="BDY13824.1"/>
    <property type="molecule type" value="Genomic_DNA"/>
</dbReference>
<reference evidence="3 4" key="1">
    <citation type="submission" date="2023-03" db="EMBL/GenBank/DDBJ databases">
        <title>Description of Hydrogenimonas sp. ISO32.</title>
        <authorList>
            <person name="Mino S."/>
            <person name="Fukazawa S."/>
            <person name="Sawabe T."/>
        </authorList>
    </citation>
    <scope>NUCLEOTIDE SEQUENCE [LARGE SCALE GENOMIC DNA]</scope>
    <source>
        <strain evidence="3 4">ISO32</strain>
    </source>
</reference>
<name>A0ABN6WX33_9BACT</name>
<keyword evidence="1" id="KW-1133">Transmembrane helix</keyword>
<evidence type="ECO:0000313" key="4">
    <source>
        <dbReference type="Proteomes" id="UP001321445"/>
    </source>
</evidence>